<sequence length="553" mass="63607">MPNLHLYLKLAREANMQTPNEPNTIDDNIPFSTNSVINFDTENYERSTMSQQQFSDIATTTSAGADSISMIHSPLHQHHIDMDDSKPRIPGKYLEDSEAERKEHLEKVQEDLTPASTAKQQEMQQYPTDHHSVLGYQMHDAEADQGVSGQRQDPRSIKLQEYNPRLPTEASRSNDSDFKLGLGVSEALRYWRMWKTRFQTERVNLIDAQSIIRQKDQDIKDLAQLLHKKNCQLRQADQDCRQLVWELQSQNNNYDAEIVGLRQALQARDAVISEKDNYNRHLDSQLTRVRTAYRRNLEKEQERLSKQIQSGGWLPEDETKVVTQLQALNSLMKSWAKSFSIQIKLSPDRFRDPDGAGLLEELGKVITMEDSQFPATLCLQTLRVPGLLLNALLAHSIYVDILGDPFFIFTTDGDTRDTKGGASLREVYDDMAKPGSTNCAVNSREAQLWRANTLRSLFPSKLSQEADEKELREKTNQRISGAAERYAKRFSTSYATLLLKEEVHNEDNTCFKKLRGIFQQAAELSYSLWTRKKQDIHLHRTREQLVFCQRAMQ</sequence>
<protein>
    <submittedName>
        <fullName evidence="3">Uncharacterized protein</fullName>
    </submittedName>
</protein>
<proteinExistence type="predicted"/>
<comment type="caution">
    <text evidence="3">The sequence shown here is derived from an EMBL/GenBank/DDBJ whole genome shotgun (WGS) entry which is preliminary data.</text>
</comment>
<reference evidence="3 4" key="1">
    <citation type="journal article" date="2018" name="IMA Fungus">
        <title>IMA Genome-F 9: Draft genome sequence of Annulohypoxylon stygium, Aspergillus mulundensis, Berkeleyomyces basicola (syn. Thielaviopsis basicola), Ceratocystis smalleyi, two Cercospora beticola strains, Coleophoma cylindrospora, Fusarium fracticaudum, Phialophora cf. hyalina, and Morchella septimelata.</title>
        <authorList>
            <person name="Wingfield B.D."/>
            <person name="Bills G.F."/>
            <person name="Dong Y."/>
            <person name="Huang W."/>
            <person name="Nel W.J."/>
            <person name="Swalarsk-Parry B.S."/>
            <person name="Vaghefi N."/>
            <person name="Wilken P.M."/>
            <person name="An Z."/>
            <person name="de Beer Z.W."/>
            <person name="De Vos L."/>
            <person name="Chen L."/>
            <person name="Duong T.A."/>
            <person name="Gao Y."/>
            <person name="Hammerbacher A."/>
            <person name="Kikkert J.R."/>
            <person name="Li Y."/>
            <person name="Li H."/>
            <person name="Li K."/>
            <person name="Li Q."/>
            <person name="Liu X."/>
            <person name="Ma X."/>
            <person name="Naidoo K."/>
            <person name="Pethybridge S.J."/>
            <person name="Sun J."/>
            <person name="Steenkamp E.T."/>
            <person name="van der Nest M.A."/>
            <person name="van Wyk S."/>
            <person name="Wingfield M.J."/>
            <person name="Xiong C."/>
            <person name="Yue Q."/>
            <person name="Zhang X."/>
        </authorList>
    </citation>
    <scope>NUCLEOTIDE SEQUENCE [LARGE SCALE GENOMIC DNA]</scope>
    <source>
        <strain evidence="3 4">BP5796</strain>
    </source>
</reference>
<evidence type="ECO:0000313" key="4">
    <source>
        <dbReference type="Proteomes" id="UP000256328"/>
    </source>
</evidence>
<feature type="coiled-coil region" evidence="1">
    <location>
        <begin position="219"/>
        <end position="253"/>
    </location>
</feature>
<organism evidence="3 4">
    <name type="scientific">Coleophoma crateriformis</name>
    <dbReference type="NCBI Taxonomy" id="565419"/>
    <lineage>
        <taxon>Eukaryota</taxon>
        <taxon>Fungi</taxon>
        <taxon>Dikarya</taxon>
        <taxon>Ascomycota</taxon>
        <taxon>Pezizomycotina</taxon>
        <taxon>Leotiomycetes</taxon>
        <taxon>Helotiales</taxon>
        <taxon>Dermateaceae</taxon>
        <taxon>Coleophoma</taxon>
    </lineage>
</organism>
<evidence type="ECO:0000256" key="2">
    <source>
        <dbReference type="SAM" id="MobiDB-lite"/>
    </source>
</evidence>
<keyword evidence="1" id="KW-0175">Coiled coil</keyword>
<gene>
    <name evidence="3" type="ORF">BP5796_00736</name>
</gene>
<dbReference type="EMBL" id="PDLN01000001">
    <property type="protein sequence ID" value="RDW94973.1"/>
    <property type="molecule type" value="Genomic_DNA"/>
</dbReference>
<feature type="region of interest" description="Disordered" evidence="2">
    <location>
        <begin position="143"/>
        <end position="174"/>
    </location>
</feature>
<dbReference type="Proteomes" id="UP000256328">
    <property type="component" value="Unassembled WGS sequence"/>
</dbReference>
<keyword evidence="4" id="KW-1185">Reference proteome</keyword>
<name>A0A3D8T8T8_9HELO</name>
<evidence type="ECO:0000256" key="1">
    <source>
        <dbReference type="SAM" id="Coils"/>
    </source>
</evidence>
<dbReference type="AlphaFoldDB" id="A0A3D8T8T8"/>
<accession>A0A3D8T8T8</accession>
<dbReference type="OrthoDB" id="4156714at2759"/>
<evidence type="ECO:0000313" key="3">
    <source>
        <dbReference type="EMBL" id="RDW94973.1"/>
    </source>
</evidence>